<dbReference type="SUPFAM" id="SSF55979">
    <property type="entry name" value="DNA clamp"/>
    <property type="match status" value="3"/>
</dbReference>
<evidence type="ECO:0000259" key="12">
    <source>
        <dbReference type="Pfam" id="PF02767"/>
    </source>
</evidence>
<dbReference type="Pfam" id="PF02767">
    <property type="entry name" value="DNA_pol3_beta_2"/>
    <property type="match status" value="1"/>
</dbReference>
<evidence type="ECO:0000256" key="5">
    <source>
        <dbReference type="ARBA" id="ARBA00022679"/>
    </source>
</evidence>
<keyword evidence="4 10" id="KW-0963">Cytoplasm</keyword>
<reference evidence="14 15" key="1">
    <citation type="submission" date="2015-10" db="EMBL/GenBank/DDBJ databases">
        <authorList>
            <person name="Gilbert D.G."/>
        </authorList>
    </citation>
    <scope>NUCLEOTIDE SEQUENCE [LARGE SCALE GENOMIC DNA]</scope>
    <source>
        <strain evidence="14">COMA1</strain>
    </source>
</reference>
<dbReference type="SMART" id="SM00480">
    <property type="entry name" value="POL3Bc"/>
    <property type="match status" value="1"/>
</dbReference>
<dbReference type="PANTHER" id="PTHR30478:SF0">
    <property type="entry name" value="BETA SLIDING CLAMP"/>
    <property type="match status" value="1"/>
</dbReference>
<evidence type="ECO:0000256" key="4">
    <source>
        <dbReference type="ARBA" id="ARBA00022490"/>
    </source>
</evidence>
<accession>A0A0S4L8K4</accession>
<dbReference type="GO" id="GO:0003677">
    <property type="term" value="F:DNA binding"/>
    <property type="evidence" value="ECO:0007669"/>
    <property type="project" value="UniProtKB-UniRule"/>
</dbReference>
<dbReference type="InterPro" id="IPR022634">
    <property type="entry name" value="DNA_polIII_beta_N"/>
</dbReference>
<dbReference type="EMBL" id="CZQA01000001">
    <property type="protein sequence ID" value="CUS32960.1"/>
    <property type="molecule type" value="Genomic_DNA"/>
</dbReference>
<dbReference type="PIRSF" id="PIRSF000804">
    <property type="entry name" value="DNA_pol_III_b"/>
    <property type="match status" value="1"/>
</dbReference>
<comment type="subunit">
    <text evidence="10">Forms a ring-shaped head-to-tail homodimer around DNA.</text>
</comment>
<comment type="subcellular location">
    <subcellularLocation>
        <location evidence="1 10">Cytoplasm</location>
    </subcellularLocation>
</comment>
<dbReference type="InterPro" id="IPR022637">
    <property type="entry name" value="DNA_polIII_beta_cen"/>
</dbReference>
<dbReference type="RefSeq" id="WP_176697846.1">
    <property type="nucleotide sequence ID" value="NZ_CZQA01000001.1"/>
</dbReference>
<keyword evidence="5 10" id="KW-0808">Transferase</keyword>
<feature type="domain" description="DNA polymerase III beta sliding clamp central" evidence="12">
    <location>
        <begin position="131"/>
        <end position="254"/>
    </location>
</feature>
<dbReference type="AlphaFoldDB" id="A0A0S4L8K4"/>
<dbReference type="STRING" id="1742972.COMA1_10900"/>
<dbReference type="Pfam" id="PF02768">
    <property type="entry name" value="DNA_pol3_beta_3"/>
    <property type="match status" value="1"/>
</dbReference>
<dbReference type="GO" id="GO:0006271">
    <property type="term" value="P:DNA strand elongation involved in DNA replication"/>
    <property type="evidence" value="ECO:0007669"/>
    <property type="project" value="TreeGrafter"/>
</dbReference>
<dbReference type="CDD" id="cd00140">
    <property type="entry name" value="beta_clamp"/>
    <property type="match status" value="1"/>
</dbReference>
<evidence type="ECO:0000313" key="15">
    <source>
        <dbReference type="Proteomes" id="UP000199032"/>
    </source>
</evidence>
<evidence type="ECO:0000259" key="11">
    <source>
        <dbReference type="Pfam" id="PF00712"/>
    </source>
</evidence>
<dbReference type="Gene3D" id="3.70.10.10">
    <property type="match status" value="1"/>
</dbReference>
<dbReference type="InterPro" id="IPR001001">
    <property type="entry name" value="DNA_polIII_beta"/>
</dbReference>
<proteinExistence type="inferred from homology"/>
<feature type="domain" description="DNA polymerase III beta sliding clamp C-terminal" evidence="13">
    <location>
        <begin position="257"/>
        <end position="375"/>
    </location>
</feature>
<protein>
    <recommendedName>
        <fullName evidence="3 10">Beta sliding clamp</fullName>
    </recommendedName>
</protein>
<evidence type="ECO:0000256" key="6">
    <source>
        <dbReference type="ARBA" id="ARBA00022695"/>
    </source>
</evidence>
<dbReference type="Gene3D" id="3.10.150.10">
    <property type="entry name" value="DNA Polymerase III, subunit A, domain 2"/>
    <property type="match status" value="1"/>
</dbReference>
<organism evidence="14 15">
    <name type="scientific">Candidatus Nitrospira nitrosa</name>
    <dbReference type="NCBI Taxonomy" id="1742972"/>
    <lineage>
        <taxon>Bacteria</taxon>
        <taxon>Pseudomonadati</taxon>
        <taxon>Nitrospirota</taxon>
        <taxon>Nitrospiria</taxon>
        <taxon>Nitrospirales</taxon>
        <taxon>Nitrospiraceae</taxon>
        <taxon>Nitrospira</taxon>
    </lineage>
</organism>
<dbReference type="NCBIfam" id="TIGR00663">
    <property type="entry name" value="dnan"/>
    <property type="match status" value="1"/>
</dbReference>
<dbReference type="GO" id="GO:0009360">
    <property type="term" value="C:DNA polymerase III complex"/>
    <property type="evidence" value="ECO:0007669"/>
    <property type="project" value="InterPro"/>
</dbReference>
<evidence type="ECO:0000256" key="1">
    <source>
        <dbReference type="ARBA" id="ARBA00004496"/>
    </source>
</evidence>
<evidence type="ECO:0000256" key="3">
    <source>
        <dbReference type="ARBA" id="ARBA00021035"/>
    </source>
</evidence>
<dbReference type="GO" id="GO:0003887">
    <property type="term" value="F:DNA-directed DNA polymerase activity"/>
    <property type="evidence" value="ECO:0007669"/>
    <property type="project" value="UniProtKB-UniRule"/>
</dbReference>
<gene>
    <name evidence="14" type="primary">dnaN</name>
    <name evidence="14" type="ORF">COMA1_10900</name>
</gene>
<keyword evidence="6 10" id="KW-0548">Nucleotidyltransferase</keyword>
<dbReference type="GO" id="GO:0005737">
    <property type="term" value="C:cytoplasm"/>
    <property type="evidence" value="ECO:0007669"/>
    <property type="project" value="UniProtKB-SubCell"/>
</dbReference>
<evidence type="ECO:0000256" key="9">
    <source>
        <dbReference type="ARBA" id="ARBA00023125"/>
    </source>
</evidence>
<dbReference type="InterPro" id="IPR022635">
    <property type="entry name" value="DNA_polIII_beta_C"/>
</dbReference>
<comment type="similarity">
    <text evidence="2 10">Belongs to the beta sliding clamp family.</text>
</comment>
<evidence type="ECO:0000256" key="8">
    <source>
        <dbReference type="ARBA" id="ARBA00022932"/>
    </source>
</evidence>
<feature type="domain" description="DNA polymerase III beta sliding clamp N-terminal" evidence="11">
    <location>
        <begin position="1"/>
        <end position="119"/>
    </location>
</feature>
<keyword evidence="8 10" id="KW-0239">DNA-directed DNA polymerase</keyword>
<comment type="function">
    <text evidence="10">Confers DNA tethering and processivity to DNA polymerases and other proteins. Acts as a clamp, forming a ring around DNA (a reaction catalyzed by the clamp-loading complex) which diffuses in an ATP-independent manner freely and bidirectionally along dsDNA. Initially characterized for its ability to contact the catalytic subunit of DNA polymerase III (Pol III), a complex, multichain enzyme responsible for most of the replicative synthesis in bacteria; Pol III exhibits 3'-5' exonuclease proofreading activity. The beta chain is required for initiation of replication as well as for processivity of DNA replication.</text>
</comment>
<sequence>MKVRIGRDELLTGLQRVQGVVEKRNTMPILSNILLEAKQDGVEIVATDLELGMRGLYKATVLSTGGVTISARKLFEIVKELPAGDIELTATDNNWTTIQAGRSQFKIVGLPSSDYPALPAIEREGLMPLAGDGLLELIRKTLFAAGDNDARYILNGLLVNLIVTEKKTTLRLVGTDGHRLAVAEQEVGKAGAKATGAPQEMKAIIPKKAAHEIRHLLEEGGDGEPLIGFSKNLMIFRKSGLLLTSRLMEGNYPNYQQVIPKDGGKTISVTRTDLESALRRVSVLSKDKASAVKLSFGPGKMTLFSASPDFGEATEELPARYEGEILTTGFNARYLLDVFSVMEGETISLQMETPLSPCLVQEPESPGFKCVVMPVKI</sequence>
<evidence type="ECO:0000256" key="7">
    <source>
        <dbReference type="ARBA" id="ARBA00022705"/>
    </source>
</evidence>
<evidence type="ECO:0000256" key="10">
    <source>
        <dbReference type="PIRNR" id="PIRNR000804"/>
    </source>
</evidence>
<keyword evidence="9" id="KW-0238">DNA-binding</keyword>
<dbReference type="GO" id="GO:0008408">
    <property type="term" value="F:3'-5' exonuclease activity"/>
    <property type="evidence" value="ECO:0007669"/>
    <property type="project" value="InterPro"/>
</dbReference>
<dbReference type="PANTHER" id="PTHR30478">
    <property type="entry name" value="DNA POLYMERASE III SUBUNIT BETA"/>
    <property type="match status" value="1"/>
</dbReference>
<evidence type="ECO:0000256" key="2">
    <source>
        <dbReference type="ARBA" id="ARBA00010752"/>
    </source>
</evidence>
<dbReference type="InterPro" id="IPR046938">
    <property type="entry name" value="DNA_clamp_sf"/>
</dbReference>
<name>A0A0S4L8K4_9BACT</name>
<keyword evidence="7 10" id="KW-0235">DNA replication</keyword>
<dbReference type="Pfam" id="PF00712">
    <property type="entry name" value="DNA_pol3_beta"/>
    <property type="match status" value="1"/>
</dbReference>
<keyword evidence="15" id="KW-1185">Reference proteome</keyword>
<dbReference type="Proteomes" id="UP000199032">
    <property type="component" value="Unassembled WGS sequence"/>
</dbReference>
<evidence type="ECO:0000259" key="13">
    <source>
        <dbReference type="Pfam" id="PF02768"/>
    </source>
</evidence>
<evidence type="ECO:0000313" key="14">
    <source>
        <dbReference type="EMBL" id="CUS32960.1"/>
    </source>
</evidence>